<organism evidence="2 3">
    <name type="scientific">Plasmodium falciparum Tanzania</name>
    <name type="common">2000708</name>
    <dbReference type="NCBI Taxonomy" id="1036725"/>
    <lineage>
        <taxon>Eukaryota</taxon>
        <taxon>Sar</taxon>
        <taxon>Alveolata</taxon>
        <taxon>Apicomplexa</taxon>
        <taxon>Aconoidasida</taxon>
        <taxon>Haemosporida</taxon>
        <taxon>Plasmodiidae</taxon>
        <taxon>Plasmodium</taxon>
        <taxon>Plasmodium (Laverania)</taxon>
    </lineage>
</organism>
<proteinExistence type="predicted"/>
<dbReference type="EMBL" id="KI926305">
    <property type="protein sequence ID" value="ETW38515.1"/>
    <property type="molecule type" value="Genomic_DNA"/>
</dbReference>
<evidence type="ECO:0000313" key="2">
    <source>
        <dbReference type="EMBL" id="ETW38515.1"/>
    </source>
</evidence>
<protein>
    <submittedName>
        <fullName evidence="2">Uncharacterized protein</fullName>
    </submittedName>
</protein>
<evidence type="ECO:0000313" key="3">
    <source>
        <dbReference type="Proteomes" id="UP000030708"/>
    </source>
</evidence>
<reference evidence="2 3" key="2">
    <citation type="submission" date="2013-02" db="EMBL/GenBank/DDBJ databases">
        <title>The Genome Sequence of Plasmodium falciparum Tanzania (2000708).</title>
        <authorList>
            <consortium name="The Broad Institute Genome Sequencing Platform"/>
            <consortium name="The Broad Institute Genome Sequencing Center for Infectious Disease"/>
            <person name="Neafsey D."/>
            <person name="Cheeseman I."/>
            <person name="Volkman S."/>
            <person name="Adams J."/>
            <person name="Walker B."/>
            <person name="Young S.K."/>
            <person name="Zeng Q."/>
            <person name="Gargeya S."/>
            <person name="Fitzgerald M."/>
            <person name="Haas B."/>
            <person name="Abouelleil A."/>
            <person name="Alvarado L."/>
            <person name="Arachchi H.M."/>
            <person name="Berlin A.M."/>
            <person name="Chapman S.B."/>
            <person name="Dewar J."/>
            <person name="Goldberg J."/>
            <person name="Griggs A."/>
            <person name="Gujja S."/>
            <person name="Hansen M."/>
            <person name="Howarth C."/>
            <person name="Imamovic A."/>
            <person name="Larimer J."/>
            <person name="McCowan C."/>
            <person name="Murphy C."/>
            <person name="Neiman D."/>
            <person name="Pearson M."/>
            <person name="Priest M."/>
            <person name="Roberts A."/>
            <person name="Saif S."/>
            <person name="Shea T."/>
            <person name="Sisk P."/>
            <person name="Sykes S."/>
            <person name="Wortman J."/>
            <person name="Nusbaum C."/>
            <person name="Birren B."/>
        </authorList>
    </citation>
    <scope>NUCLEOTIDE SEQUENCE [LARGE SCALE GENOMIC DNA]</scope>
    <source>
        <strain evidence="3">Tanzania (2000708)</strain>
    </source>
</reference>
<gene>
    <name evidence="2" type="ORF">PFTANZ_00779</name>
</gene>
<name>A0A024WDQ3_PLAFA</name>
<dbReference type="Proteomes" id="UP000030708">
    <property type="component" value="Unassembled WGS sequence"/>
</dbReference>
<feature type="region of interest" description="Disordered" evidence="1">
    <location>
        <begin position="20"/>
        <end position="119"/>
    </location>
</feature>
<dbReference type="AlphaFoldDB" id="A0A024WDQ3"/>
<sequence>MCFVFICDYHLLEDYEKKEKRYSEDSRINNHKDISYKHNNNYKNKNSDRSRSRSVSSDIKRKEHIPDRGIEIKKYDRSSKYDDKYDRSSKYDDKYDRSSKYDDKYDRSSKYDGKYDRSSKYDDKYDRSNFFFFFWSIT</sequence>
<evidence type="ECO:0000256" key="1">
    <source>
        <dbReference type="SAM" id="MobiDB-lite"/>
    </source>
</evidence>
<accession>A0A024WDQ3</accession>
<feature type="compositionally biased region" description="Basic and acidic residues" evidence="1">
    <location>
        <begin position="20"/>
        <end position="36"/>
    </location>
</feature>
<reference evidence="2 3" key="1">
    <citation type="submission" date="2013-02" db="EMBL/GenBank/DDBJ databases">
        <title>The Genome Annotation of Plasmodium falciparum Tanzania (2000708).</title>
        <authorList>
            <consortium name="The Broad Institute Genome Sequencing Platform"/>
            <consortium name="The Broad Institute Genome Sequencing Center for Infectious Disease"/>
            <person name="Neafsey D."/>
            <person name="Hoffman S."/>
            <person name="Volkman S."/>
            <person name="Rosenthal P."/>
            <person name="Walker B."/>
            <person name="Young S.K."/>
            <person name="Zeng Q."/>
            <person name="Gargeya S."/>
            <person name="Fitzgerald M."/>
            <person name="Haas B."/>
            <person name="Abouelleil A."/>
            <person name="Allen A.W."/>
            <person name="Alvarado L."/>
            <person name="Arachchi H.M."/>
            <person name="Berlin A.M."/>
            <person name="Chapman S.B."/>
            <person name="Gainer-Dewar J."/>
            <person name="Goldberg J."/>
            <person name="Griggs A."/>
            <person name="Gujja S."/>
            <person name="Hansen M."/>
            <person name="Howarth C."/>
            <person name="Imamovic A."/>
            <person name="Ireland A."/>
            <person name="Larimer J."/>
            <person name="McCowan C."/>
            <person name="Murphy C."/>
            <person name="Pearson M."/>
            <person name="Poon T.W."/>
            <person name="Priest M."/>
            <person name="Roberts A."/>
            <person name="Saif S."/>
            <person name="Shea T."/>
            <person name="Sisk P."/>
            <person name="Sykes S."/>
            <person name="Wortman J."/>
            <person name="Nusbaum C."/>
            <person name="Birren B."/>
        </authorList>
    </citation>
    <scope>NUCLEOTIDE SEQUENCE [LARGE SCALE GENOMIC DNA]</scope>
    <source>
        <strain evidence="3">Tanzania (2000708)</strain>
    </source>
</reference>
<feature type="compositionally biased region" description="Basic and acidic residues" evidence="1">
    <location>
        <begin position="58"/>
        <end position="119"/>
    </location>
</feature>
<dbReference type="eggNOG" id="KOG1995">
    <property type="taxonomic scope" value="Eukaryota"/>
</dbReference>